<sequence length="97" mass="11194">MVEPPAPLGPKPVYFWDGGRRFLDVWAMDGRPFWAERTLHRVNAVKWLATYATCAFLVFAQDWGDGDHVFTVPQQWASKQCERFWAVPEPREAEPSA</sequence>
<organism evidence="1 2">
    <name type="scientific">Diacronema lutheri</name>
    <name type="common">Unicellular marine alga</name>
    <name type="synonym">Monochrysis lutheri</name>
    <dbReference type="NCBI Taxonomy" id="2081491"/>
    <lineage>
        <taxon>Eukaryota</taxon>
        <taxon>Haptista</taxon>
        <taxon>Haptophyta</taxon>
        <taxon>Pavlovophyceae</taxon>
        <taxon>Pavlovales</taxon>
        <taxon>Pavlovaceae</taxon>
        <taxon>Diacronema</taxon>
    </lineage>
</organism>
<protein>
    <submittedName>
        <fullName evidence="1">Uncharacterized protein</fullName>
    </submittedName>
</protein>
<keyword evidence="2" id="KW-1185">Reference proteome</keyword>
<dbReference type="OrthoDB" id="10347833at2759"/>
<dbReference type="EMBL" id="JAGTXO010000081">
    <property type="protein sequence ID" value="KAG8457137.1"/>
    <property type="molecule type" value="Genomic_DNA"/>
</dbReference>
<proteinExistence type="predicted"/>
<name>A0A8J5X6Q6_DIALT</name>
<dbReference type="AlphaFoldDB" id="A0A8J5X6Q6"/>
<comment type="caution">
    <text evidence="1">The sequence shown here is derived from an EMBL/GenBank/DDBJ whole genome shotgun (WGS) entry which is preliminary data.</text>
</comment>
<reference evidence="1" key="1">
    <citation type="submission" date="2021-05" db="EMBL/GenBank/DDBJ databases">
        <title>The genome of the haptophyte Pavlova lutheri (Diacronema luteri, Pavlovales) - a model for lipid biosynthesis in eukaryotic algae.</title>
        <authorList>
            <person name="Hulatt C.J."/>
            <person name="Posewitz M.C."/>
        </authorList>
    </citation>
    <scope>NUCLEOTIDE SEQUENCE</scope>
    <source>
        <strain evidence="1">NIVA-4/92</strain>
    </source>
</reference>
<gene>
    <name evidence="1" type="ORF">KFE25_012712</name>
</gene>
<evidence type="ECO:0000313" key="2">
    <source>
        <dbReference type="Proteomes" id="UP000751190"/>
    </source>
</evidence>
<accession>A0A8J5X6Q6</accession>
<evidence type="ECO:0000313" key="1">
    <source>
        <dbReference type="EMBL" id="KAG8457137.1"/>
    </source>
</evidence>
<dbReference type="Proteomes" id="UP000751190">
    <property type="component" value="Unassembled WGS sequence"/>
</dbReference>